<sequence length="213" mass="24386">MSWESFKHDFSNKITFQREHVDNTHRTMEALCKNLQKQGDVMELSGVASSSLLQEVHEEHSRTEQFIKRNIICPSNSGETPIRRKQVALPEPVEIPDASDLINKTNESEMPRRLSQYRIRPCDSILETPFTVLSPKALKEILNCYLDEIVETPEDSSEYGCTAVKKQNDSTCLKIYRLSSADEDKIYVLKKPISSPCDKLKVVITALSRRNQQ</sequence>
<protein>
    <submittedName>
        <fullName evidence="1">Uncharacterized protein</fullName>
    </submittedName>
</protein>
<proteinExistence type="predicted"/>
<dbReference type="WBParaSite" id="maker-PairedContig_6116-snap-gene-0.6-mRNA-1">
    <property type="protein sequence ID" value="maker-PairedContig_6116-snap-gene-0.6-mRNA-1"/>
    <property type="gene ID" value="maker-PairedContig_6116-snap-gene-0.6"/>
</dbReference>
<evidence type="ECO:0000313" key="1">
    <source>
        <dbReference type="WBParaSite" id="maker-PairedContig_6116-snap-gene-0.6-mRNA-1"/>
    </source>
</evidence>
<reference evidence="1" key="1">
    <citation type="submission" date="2016-11" db="UniProtKB">
        <authorList>
            <consortium name="WormBaseParasite"/>
        </authorList>
    </citation>
    <scope>IDENTIFICATION</scope>
    <source>
        <strain evidence="1">pt0022</strain>
    </source>
</reference>
<dbReference type="AlphaFoldDB" id="A0A1I8EY23"/>
<organism evidence="1">
    <name type="scientific">Wuchereria bancrofti</name>
    <dbReference type="NCBI Taxonomy" id="6293"/>
    <lineage>
        <taxon>Eukaryota</taxon>
        <taxon>Metazoa</taxon>
        <taxon>Ecdysozoa</taxon>
        <taxon>Nematoda</taxon>
        <taxon>Chromadorea</taxon>
        <taxon>Rhabditida</taxon>
        <taxon>Spirurina</taxon>
        <taxon>Spiruromorpha</taxon>
        <taxon>Filarioidea</taxon>
        <taxon>Onchocercidae</taxon>
        <taxon>Wuchereria</taxon>
    </lineage>
</organism>
<name>A0A1I8EY23_WUCBA</name>
<accession>A0A1I8EY23</accession>
<dbReference type="STRING" id="6293.A0A1I8EY23"/>